<comment type="caution">
    <text evidence="8">The sequence shown here is derived from an EMBL/GenBank/DDBJ whole genome shotgun (WGS) entry which is preliminary data.</text>
</comment>
<dbReference type="Proteomes" id="UP000249819">
    <property type="component" value="Unassembled WGS sequence"/>
</dbReference>
<evidence type="ECO:0000256" key="3">
    <source>
        <dbReference type="ARBA" id="ARBA00022729"/>
    </source>
</evidence>
<accession>A0A327VYM1</accession>
<keyword evidence="4" id="KW-0472">Membrane</keyword>
<dbReference type="InterPro" id="IPR033985">
    <property type="entry name" value="SusD-like_N"/>
</dbReference>
<dbReference type="AlphaFoldDB" id="A0A327VYM1"/>
<dbReference type="InterPro" id="IPR011990">
    <property type="entry name" value="TPR-like_helical_dom_sf"/>
</dbReference>
<dbReference type="Pfam" id="PF07980">
    <property type="entry name" value="SusD_RagB"/>
    <property type="match status" value="1"/>
</dbReference>
<gene>
    <name evidence="8" type="ORF">CLV59_104294</name>
</gene>
<protein>
    <submittedName>
        <fullName evidence="8">SusD-like starch-binding protein associating with outer membrane</fullName>
    </submittedName>
</protein>
<keyword evidence="9" id="KW-1185">Reference proteome</keyword>
<evidence type="ECO:0000313" key="9">
    <source>
        <dbReference type="Proteomes" id="UP000249819"/>
    </source>
</evidence>
<evidence type="ECO:0000313" key="8">
    <source>
        <dbReference type="EMBL" id="RAJ82069.1"/>
    </source>
</evidence>
<evidence type="ECO:0000256" key="4">
    <source>
        <dbReference type="ARBA" id="ARBA00023136"/>
    </source>
</evidence>
<name>A0A327VYM1_9BACT</name>
<feature type="domain" description="RagB/SusD" evidence="6">
    <location>
        <begin position="359"/>
        <end position="518"/>
    </location>
</feature>
<dbReference type="InterPro" id="IPR012944">
    <property type="entry name" value="SusD_RagB_dom"/>
</dbReference>
<evidence type="ECO:0000259" key="7">
    <source>
        <dbReference type="Pfam" id="PF14322"/>
    </source>
</evidence>
<organism evidence="8 9">
    <name type="scientific">Chitinophaga dinghuensis</name>
    <dbReference type="NCBI Taxonomy" id="1539050"/>
    <lineage>
        <taxon>Bacteria</taxon>
        <taxon>Pseudomonadati</taxon>
        <taxon>Bacteroidota</taxon>
        <taxon>Chitinophagia</taxon>
        <taxon>Chitinophagales</taxon>
        <taxon>Chitinophagaceae</taxon>
        <taxon>Chitinophaga</taxon>
    </lineage>
</organism>
<evidence type="ECO:0000259" key="6">
    <source>
        <dbReference type="Pfam" id="PF07980"/>
    </source>
</evidence>
<dbReference type="RefSeq" id="WP_111592617.1">
    <property type="nucleotide sequence ID" value="NZ_QLMA01000004.1"/>
</dbReference>
<proteinExistence type="inferred from homology"/>
<dbReference type="Gene3D" id="1.25.40.390">
    <property type="match status" value="1"/>
</dbReference>
<comment type="subcellular location">
    <subcellularLocation>
        <location evidence="1">Cell outer membrane</location>
    </subcellularLocation>
</comment>
<reference evidence="8 9" key="1">
    <citation type="submission" date="2018-06" db="EMBL/GenBank/DDBJ databases">
        <title>Genomic Encyclopedia of Archaeal and Bacterial Type Strains, Phase II (KMG-II): from individual species to whole genera.</title>
        <authorList>
            <person name="Goeker M."/>
        </authorList>
    </citation>
    <scope>NUCLEOTIDE SEQUENCE [LARGE SCALE GENOMIC DNA]</scope>
    <source>
        <strain evidence="8 9">DSM 29821</strain>
    </source>
</reference>
<dbReference type="PROSITE" id="PS51257">
    <property type="entry name" value="PROKAR_LIPOPROTEIN"/>
    <property type="match status" value="1"/>
</dbReference>
<dbReference type="OrthoDB" id="618454at2"/>
<dbReference type="GO" id="GO:0009279">
    <property type="term" value="C:cell outer membrane"/>
    <property type="evidence" value="ECO:0007669"/>
    <property type="project" value="UniProtKB-SubCell"/>
</dbReference>
<comment type="similarity">
    <text evidence="2">Belongs to the SusD family.</text>
</comment>
<keyword evidence="3" id="KW-0732">Signal</keyword>
<evidence type="ECO:0000256" key="2">
    <source>
        <dbReference type="ARBA" id="ARBA00006275"/>
    </source>
</evidence>
<dbReference type="EMBL" id="QLMA01000004">
    <property type="protein sequence ID" value="RAJ82069.1"/>
    <property type="molecule type" value="Genomic_DNA"/>
</dbReference>
<feature type="domain" description="SusD-like N-terminal" evidence="7">
    <location>
        <begin position="44"/>
        <end position="221"/>
    </location>
</feature>
<sequence length="518" mass="57787">MKKLLFIFIAGGMLASCGKGFLETYPKDRKTIEEFYKTPTDAYQALVSAYSMLNMDGYGNILLTSEIASDDAFGGGGNADNGLQQWDKCQPMNDLNAAAWSKYYTAIYRCNILLQQIEKVDFKGDTASKSRYIAEAKFLRAYYYFDLVRMFGNVPLITQPLEPGNYYIPQAKPDSVYDQIASDLKAAANTLPAVKFSSIPSGQYGRATKWAAEALLGRVFLYYTGYYGKQSIGNTCTKGDAIAAIEDVIANSGHGLVPKFNNLFRASANTNEYAGQNNQEGVFTIQYTYLGLGDQNQNNGNRVQVMIGIRSQVLGPYYKGWGAQTVNPALYNAYAPGDTRRNASIISIEEEGYGSEYTLGDQAQYTGYFTKKYTPVSDKKPEDLGGNFQWDNYDNYVVIRFADVLLMGAELNLGTDNARAQSYYDQVRDRAFQDQLHRIALTGINQIWNERRYELALEGHRYWDLLRQGIPAAKLAIDNTSSNPAFNISFRSETKGLLAIPETQINLSNGTLTQNTGW</sequence>
<dbReference type="CDD" id="cd08977">
    <property type="entry name" value="SusD"/>
    <property type="match status" value="1"/>
</dbReference>
<dbReference type="SUPFAM" id="SSF48452">
    <property type="entry name" value="TPR-like"/>
    <property type="match status" value="1"/>
</dbReference>
<keyword evidence="5" id="KW-0998">Cell outer membrane</keyword>
<evidence type="ECO:0000256" key="1">
    <source>
        <dbReference type="ARBA" id="ARBA00004442"/>
    </source>
</evidence>
<evidence type="ECO:0000256" key="5">
    <source>
        <dbReference type="ARBA" id="ARBA00023237"/>
    </source>
</evidence>
<dbReference type="Pfam" id="PF14322">
    <property type="entry name" value="SusD-like_3"/>
    <property type="match status" value="1"/>
</dbReference>